<evidence type="ECO:0000313" key="2">
    <source>
        <dbReference type="EMBL" id="KGB92748.1"/>
    </source>
</evidence>
<proteinExistence type="predicted"/>
<dbReference type="AlphaFoldDB" id="A0AA88Z0V6"/>
<evidence type="ECO:0000313" key="3">
    <source>
        <dbReference type="Proteomes" id="UP000029575"/>
    </source>
</evidence>
<organism evidence="2 3">
    <name type="scientific">Burkholderia cepacia</name>
    <name type="common">Pseudomonas cepacia</name>
    <dbReference type="NCBI Taxonomy" id="292"/>
    <lineage>
        <taxon>Bacteria</taxon>
        <taxon>Pseudomonadati</taxon>
        <taxon>Pseudomonadota</taxon>
        <taxon>Betaproteobacteria</taxon>
        <taxon>Burkholderiales</taxon>
        <taxon>Burkholderiaceae</taxon>
        <taxon>Burkholderia</taxon>
        <taxon>Burkholderia cepacia complex</taxon>
    </lineage>
</organism>
<protein>
    <submittedName>
        <fullName evidence="2">Uncharacterized protein</fullName>
    </submittedName>
</protein>
<comment type="caution">
    <text evidence="2">The sequence shown here is derived from an EMBL/GenBank/DDBJ whole genome shotgun (WGS) entry which is preliminary data.</text>
</comment>
<keyword evidence="1" id="KW-0175">Coiled coil</keyword>
<feature type="coiled-coil region" evidence="1">
    <location>
        <begin position="313"/>
        <end position="342"/>
    </location>
</feature>
<name>A0AA88Z0V6_BURCE</name>
<dbReference type="EMBL" id="JPGD01000006">
    <property type="protein sequence ID" value="KGB92748.1"/>
    <property type="molecule type" value="Genomic_DNA"/>
</dbReference>
<accession>A0AA88Z0V6</accession>
<gene>
    <name evidence="2" type="ORF">DM43_1478</name>
</gene>
<dbReference type="Proteomes" id="UP000029575">
    <property type="component" value="Unassembled WGS sequence"/>
</dbReference>
<evidence type="ECO:0000256" key="1">
    <source>
        <dbReference type="SAM" id="Coils"/>
    </source>
</evidence>
<sequence length="477" mass="52940">MFLTSDFIKNMANFSTEFPIDPRNGVDDVINLACKWIAGSPHSKIPRNVLSNISVDSEWNYSNGNERVTIAAAKGGEYDIGGLRYVNVDKGLEWVTSIVSLKTIDRNLLSIQISCEALSTTVRLPPPKKPYFIRQVLAELGGGMDGEIPVTEKPFRLGEDDSGVAAALMMGVANNKLPIVYVSAGFGGDYLINPDELAGFVSGMAHVVVEPSRIFSFKVKTLTNSSNVFGGTVGVYWPESNGRSVYYLDEDTPNRRAIQIDIAKDIRLALSNRRVRTNCTWNHLMETMSRRRYDLLKAQGSTELQAYIDVFDADQAAKDLKIAEAEQEILRLNAELKRVSLIGQPSGRGLVVSGKEQDLFDHEISDVVISALEEALRAVRDNSRRQHILTDLLSVNKSSGNGRKIESEIKNLFKAYRDMDSRMKNALAKMGFEITEDGKHYKAVFQGDGRYTFAIPRTSSDHRAGRNTASDINNVLF</sequence>
<reference evidence="2 3" key="1">
    <citation type="submission" date="2014-06" db="EMBL/GenBank/DDBJ databases">
        <authorList>
            <person name="Bishop-Lilly K.A."/>
            <person name="Broomall S.M."/>
            <person name="Chain P.S."/>
            <person name="Chertkov O."/>
            <person name="Coyne S.R."/>
            <person name="Daligault H.E."/>
            <person name="Davenport K.W."/>
            <person name="Erkkila T."/>
            <person name="Frey K.G."/>
            <person name="Gibbons H.S."/>
            <person name="Gu W."/>
            <person name="Jaissle J."/>
            <person name="Johnson S.L."/>
            <person name="Koroleva G.I."/>
            <person name="Ladner J.T."/>
            <person name="Lo C.-C."/>
            <person name="Minogue T.D."/>
            <person name="Munk C."/>
            <person name="Palacios G.F."/>
            <person name="Redden C.L."/>
            <person name="Rosenzweig C.N."/>
            <person name="Scholz M.B."/>
            <person name="Teshima H."/>
            <person name="Xu Y."/>
        </authorList>
    </citation>
    <scope>NUCLEOTIDE SEQUENCE [LARGE SCALE GENOMIC DNA]</scope>
    <source>
        <strain evidence="2 3">DWS 37UF10B-2</strain>
    </source>
</reference>